<keyword evidence="3 4" id="KW-0694">RNA-binding</keyword>
<dbReference type="GO" id="GO:0005524">
    <property type="term" value="F:ATP binding"/>
    <property type="evidence" value="ECO:0007669"/>
    <property type="project" value="UniProtKB-KW"/>
</dbReference>
<dbReference type="EMBL" id="NBVN01000004">
    <property type="protein sequence ID" value="PUA32179.1"/>
    <property type="molecule type" value="Genomic_DNA"/>
</dbReference>
<comment type="caution">
    <text evidence="7">The sequence shown here is derived from an EMBL/GenBank/DDBJ whole genome shotgun (WGS) entry which is preliminary data.</text>
</comment>
<dbReference type="PROSITE" id="PS50084">
    <property type="entry name" value="KH_TYPE_1"/>
    <property type="match status" value="1"/>
</dbReference>
<evidence type="ECO:0000313" key="7">
    <source>
        <dbReference type="EMBL" id="PUA32179.1"/>
    </source>
</evidence>
<proteinExistence type="predicted"/>
<organism evidence="7 8">
    <name type="scientific">Zestosphaera tikiterensis</name>
    <dbReference type="NCBI Taxonomy" id="1973259"/>
    <lineage>
        <taxon>Archaea</taxon>
        <taxon>Thermoproteota</taxon>
        <taxon>Thermoprotei</taxon>
        <taxon>Desulfurococcales</taxon>
        <taxon>Desulfurococcaceae</taxon>
        <taxon>Zestosphaera</taxon>
    </lineage>
</organism>
<evidence type="ECO:0000259" key="6">
    <source>
        <dbReference type="Pfam" id="PF07650"/>
    </source>
</evidence>
<keyword evidence="1" id="KW-0547">Nucleotide-binding</keyword>
<dbReference type="InterPro" id="IPR027417">
    <property type="entry name" value="P-loop_NTPase"/>
</dbReference>
<sequence>MGLLDNIKAISPGQEKLKEALTNEQYSIVGVFGPTGVGKSLFALAYGIDAVSSGRFKRLIVIRPVIDVATGKEVTLVEAGEQFLNLSKQYVIDVLGGFMSWGDIEKLINEGKFTFADSHYLKGRTFDESVVFIDDAQTLKIESLIEAIVRVGRNSKLIVAADPIFQALRGVTQDPTSVLREILLGESRAVVVDLGVKDIVREGAKMGLRLLMEYMLRIRKMRESELKAAEVIKVKSPDADVITVLEVSQLIKDLSISPEHVPDFLVLVKKGHMGRLVGKGGERINAIEKELGKKVRGVELDTDITDLIRAVHPVSWIWKRVESIDFKGAYITVEIDEGVLGAFVGQGGSYVRFLERVTKELFGIGVKVIPVEGTTKGKTRKQKKTE</sequence>
<feature type="domain" description="PhoH-like protein" evidence="5">
    <location>
        <begin position="7"/>
        <end position="207"/>
    </location>
</feature>
<evidence type="ECO:0000259" key="5">
    <source>
        <dbReference type="Pfam" id="PF02562"/>
    </source>
</evidence>
<dbReference type="InterPro" id="IPR003714">
    <property type="entry name" value="PhoH"/>
</dbReference>
<dbReference type="Gene3D" id="3.30.300.20">
    <property type="match status" value="1"/>
</dbReference>
<dbReference type="AlphaFoldDB" id="A0A2R7Y467"/>
<accession>A0A2R7Y467</accession>
<name>A0A2R7Y467_9CREN</name>
<dbReference type="Pfam" id="PF02562">
    <property type="entry name" value="PhoH"/>
    <property type="match status" value="1"/>
</dbReference>
<dbReference type="SUPFAM" id="SSF52540">
    <property type="entry name" value="P-loop containing nucleoside triphosphate hydrolases"/>
    <property type="match status" value="1"/>
</dbReference>
<dbReference type="Proteomes" id="UP000244093">
    <property type="component" value="Unassembled WGS sequence"/>
</dbReference>
<dbReference type="InterPro" id="IPR004044">
    <property type="entry name" value="KH_dom_type_2"/>
</dbReference>
<protein>
    <submittedName>
        <fullName evidence="7">Phosphate starvation-inducible protein PhoH</fullName>
    </submittedName>
</protein>
<dbReference type="InterPro" id="IPR051451">
    <property type="entry name" value="PhoH2-like"/>
</dbReference>
<gene>
    <name evidence="7" type="ORF">B7O98_05770</name>
</gene>
<keyword evidence="2" id="KW-0067">ATP-binding</keyword>
<dbReference type="InterPro" id="IPR015946">
    <property type="entry name" value="KH_dom-like_a/b"/>
</dbReference>
<evidence type="ECO:0000256" key="3">
    <source>
        <dbReference type="ARBA" id="ARBA00022884"/>
    </source>
</evidence>
<evidence type="ECO:0000256" key="1">
    <source>
        <dbReference type="ARBA" id="ARBA00022741"/>
    </source>
</evidence>
<dbReference type="PANTHER" id="PTHR30473:SF2">
    <property type="entry name" value="PIN DOMAIN-CONTAINING PROTEIN"/>
    <property type="match status" value="1"/>
</dbReference>
<evidence type="ECO:0000256" key="4">
    <source>
        <dbReference type="PROSITE-ProRule" id="PRU00117"/>
    </source>
</evidence>
<reference evidence="7 8" key="1">
    <citation type="journal article" date="2018" name="Syst. Appl. Microbiol.">
        <title>A new symbiotic nanoarchaeote (Candidatus Nanoclepta minutus) and its host (Zestosphaera tikiterensis gen. nov., sp. nov.) from a New Zealand hot spring.</title>
        <authorList>
            <person name="St John E."/>
            <person name="Liu Y."/>
            <person name="Podar M."/>
            <person name="Stott M.B."/>
            <person name="Meneghin J."/>
            <person name="Chen Z."/>
            <person name="Lagutin K."/>
            <person name="Mitchell K."/>
            <person name="Reysenbach A.L."/>
        </authorList>
    </citation>
    <scope>NUCLEOTIDE SEQUENCE [LARGE SCALE GENOMIC DNA]</scope>
    <source>
        <strain evidence="7">NZ3</strain>
    </source>
</reference>
<dbReference type="Gene3D" id="3.40.50.300">
    <property type="entry name" value="P-loop containing nucleotide triphosphate hydrolases"/>
    <property type="match status" value="1"/>
</dbReference>
<dbReference type="GO" id="GO:0005829">
    <property type="term" value="C:cytosol"/>
    <property type="evidence" value="ECO:0007669"/>
    <property type="project" value="TreeGrafter"/>
</dbReference>
<evidence type="ECO:0000256" key="2">
    <source>
        <dbReference type="ARBA" id="ARBA00022840"/>
    </source>
</evidence>
<evidence type="ECO:0000313" key="8">
    <source>
        <dbReference type="Proteomes" id="UP000244093"/>
    </source>
</evidence>
<dbReference type="GO" id="GO:0006353">
    <property type="term" value="P:DNA-templated transcription termination"/>
    <property type="evidence" value="ECO:0007669"/>
    <property type="project" value="UniProtKB-KW"/>
</dbReference>
<dbReference type="PANTHER" id="PTHR30473">
    <property type="entry name" value="PROTEIN PHOH"/>
    <property type="match status" value="1"/>
</dbReference>
<feature type="domain" description="KH type-2" evidence="6">
    <location>
        <begin position="252"/>
        <end position="296"/>
    </location>
</feature>
<dbReference type="Pfam" id="PF07650">
    <property type="entry name" value="KH_2"/>
    <property type="match status" value="1"/>
</dbReference>
<dbReference type="GO" id="GO:0003723">
    <property type="term" value="F:RNA binding"/>
    <property type="evidence" value="ECO:0007669"/>
    <property type="project" value="UniProtKB-UniRule"/>
</dbReference>